<feature type="non-terminal residue" evidence="3">
    <location>
        <position position="1"/>
    </location>
</feature>
<reference evidence="3 4" key="1">
    <citation type="submission" date="2018-11" db="EMBL/GenBank/DDBJ databases">
        <title>Pseudaminobacter arsenicus sp. nov., an arsenic-resistant bacterium isolated from arsenic-rich aquifers.</title>
        <authorList>
            <person name="Mu Y."/>
        </authorList>
    </citation>
    <scope>NUCLEOTIDE SEQUENCE [LARGE SCALE GENOMIC DNA]</scope>
    <source>
        <strain evidence="3 4">CB3</strain>
    </source>
</reference>
<dbReference type="Proteomes" id="UP000281647">
    <property type="component" value="Unassembled WGS sequence"/>
</dbReference>
<evidence type="ECO:0000313" key="3">
    <source>
        <dbReference type="EMBL" id="RUM96036.1"/>
    </source>
</evidence>
<gene>
    <name evidence="3" type="ORF">EET67_19995</name>
</gene>
<name>A0A432V1I4_9HYPH</name>
<protein>
    <submittedName>
        <fullName evidence="3">DUF4010 domain-containing protein</fullName>
    </submittedName>
</protein>
<comment type="caution">
    <text evidence="3">The sequence shown here is derived from an EMBL/GenBank/DDBJ whole genome shotgun (WGS) entry which is preliminary data.</text>
</comment>
<dbReference type="AlphaFoldDB" id="A0A432V1I4"/>
<keyword evidence="1" id="KW-0812">Transmembrane</keyword>
<dbReference type="PANTHER" id="PTHR39084">
    <property type="entry name" value="MEMBRANE PROTEIN-RELATED"/>
    <property type="match status" value="1"/>
</dbReference>
<evidence type="ECO:0000259" key="2">
    <source>
        <dbReference type="Pfam" id="PF13194"/>
    </source>
</evidence>
<feature type="domain" description="DUF4010" evidence="2">
    <location>
        <begin position="8"/>
        <end position="114"/>
    </location>
</feature>
<keyword evidence="1" id="KW-0472">Membrane</keyword>
<keyword evidence="4" id="KW-1185">Reference proteome</keyword>
<accession>A0A432V1I4</accession>
<evidence type="ECO:0000256" key="1">
    <source>
        <dbReference type="SAM" id="Phobius"/>
    </source>
</evidence>
<proteinExistence type="predicted"/>
<dbReference type="Pfam" id="PF13194">
    <property type="entry name" value="DUF4010"/>
    <property type="match status" value="1"/>
</dbReference>
<feature type="transmembrane region" description="Helical" evidence="1">
    <location>
        <begin position="33"/>
        <end position="54"/>
    </location>
</feature>
<dbReference type="InterPro" id="IPR025105">
    <property type="entry name" value="DUF4010"/>
</dbReference>
<dbReference type="PANTHER" id="PTHR39084:SF1">
    <property type="entry name" value="DUF4010 DOMAIN-CONTAINING PROTEIN"/>
    <property type="match status" value="1"/>
</dbReference>
<sequence>FGFGSCGAVLLHRHGGDGDVVPPARSPFDLGPLLVFAILFAIVATASAVIATYVGVQGLLATSAISGAVDVDVAVLSALRLVGTSTTAAMAADAVLIALAANALSRLVIAAASGKVRFWMPLVVATGIAAGLSAFVFSLAPGF</sequence>
<organism evidence="3 4">
    <name type="scientific">Borborobacter arsenicus</name>
    <dbReference type="NCBI Taxonomy" id="1851146"/>
    <lineage>
        <taxon>Bacteria</taxon>
        <taxon>Pseudomonadati</taxon>
        <taxon>Pseudomonadota</taxon>
        <taxon>Alphaproteobacteria</taxon>
        <taxon>Hyphomicrobiales</taxon>
        <taxon>Phyllobacteriaceae</taxon>
        <taxon>Borborobacter</taxon>
    </lineage>
</organism>
<keyword evidence="1" id="KW-1133">Transmembrane helix</keyword>
<dbReference type="EMBL" id="RKST01000025">
    <property type="protein sequence ID" value="RUM96036.1"/>
    <property type="molecule type" value="Genomic_DNA"/>
</dbReference>
<feature type="transmembrane region" description="Helical" evidence="1">
    <location>
        <begin position="118"/>
        <end position="140"/>
    </location>
</feature>
<evidence type="ECO:0000313" key="4">
    <source>
        <dbReference type="Proteomes" id="UP000281647"/>
    </source>
</evidence>